<name>A0A0E9SZ19_ANGAN</name>
<evidence type="ECO:0000313" key="1">
    <source>
        <dbReference type="EMBL" id="JAH46604.1"/>
    </source>
</evidence>
<organism evidence="1">
    <name type="scientific">Anguilla anguilla</name>
    <name type="common">European freshwater eel</name>
    <name type="synonym">Muraena anguilla</name>
    <dbReference type="NCBI Taxonomy" id="7936"/>
    <lineage>
        <taxon>Eukaryota</taxon>
        <taxon>Metazoa</taxon>
        <taxon>Chordata</taxon>
        <taxon>Craniata</taxon>
        <taxon>Vertebrata</taxon>
        <taxon>Euteleostomi</taxon>
        <taxon>Actinopterygii</taxon>
        <taxon>Neopterygii</taxon>
        <taxon>Teleostei</taxon>
        <taxon>Anguilliformes</taxon>
        <taxon>Anguillidae</taxon>
        <taxon>Anguilla</taxon>
    </lineage>
</organism>
<reference evidence="1" key="1">
    <citation type="submission" date="2014-11" db="EMBL/GenBank/DDBJ databases">
        <authorList>
            <person name="Amaro Gonzalez C."/>
        </authorList>
    </citation>
    <scope>NUCLEOTIDE SEQUENCE</scope>
</reference>
<dbReference type="EMBL" id="GBXM01061973">
    <property type="protein sequence ID" value="JAH46604.1"/>
    <property type="molecule type" value="Transcribed_RNA"/>
</dbReference>
<reference evidence="1" key="2">
    <citation type="journal article" date="2015" name="Fish Shellfish Immunol.">
        <title>Early steps in the European eel (Anguilla anguilla)-Vibrio vulnificus interaction in the gills: Role of the RtxA13 toxin.</title>
        <authorList>
            <person name="Callol A."/>
            <person name="Pajuelo D."/>
            <person name="Ebbesson L."/>
            <person name="Teles M."/>
            <person name="MacKenzie S."/>
            <person name="Amaro C."/>
        </authorList>
    </citation>
    <scope>NUCLEOTIDE SEQUENCE</scope>
</reference>
<protein>
    <submittedName>
        <fullName evidence="1">Uncharacterized protein</fullName>
    </submittedName>
</protein>
<accession>A0A0E9SZ19</accession>
<proteinExistence type="predicted"/>
<sequence>MHSCLSSRF</sequence>